<protein>
    <submittedName>
        <fullName evidence="2">Uncharacterized protein</fullName>
    </submittedName>
</protein>
<dbReference type="EMBL" id="LT795068">
    <property type="protein sequence ID" value="SJX65035.1"/>
    <property type="molecule type" value="Genomic_DNA"/>
</dbReference>
<feature type="region of interest" description="Disordered" evidence="1">
    <location>
        <begin position="284"/>
        <end position="319"/>
    </location>
</feature>
<evidence type="ECO:0000313" key="3">
    <source>
        <dbReference type="Proteomes" id="UP000239563"/>
    </source>
</evidence>
<gene>
    <name evidence="2" type="ORF">SRS1_15861</name>
</gene>
<accession>A0A2N8UJC9</accession>
<feature type="region of interest" description="Disordered" evidence="1">
    <location>
        <begin position="191"/>
        <end position="219"/>
    </location>
</feature>
<feature type="region of interest" description="Disordered" evidence="1">
    <location>
        <begin position="231"/>
        <end position="252"/>
    </location>
</feature>
<evidence type="ECO:0000256" key="1">
    <source>
        <dbReference type="SAM" id="MobiDB-lite"/>
    </source>
</evidence>
<reference evidence="2 3" key="1">
    <citation type="submission" date="2017-02" db="EMBL/GenBank/DDBJ databases">
        <authorList>
            <person name="Peterson S.W."/>
        </authorList>
    </citation>
    <scope>NUCLEOTIDE SEQUENCE [LARGE SCALE GENOMIC DNA]</scope>
    <source>
        <strain evidence="2 3">SRS1_H2-8</strain>
    </source>
</reference>
<feature type="region of interest" description="Disordered" evidence="1">
    <location>
        <begin position="347"/>
        <end position="369"/>
    </location>
</feature>
<dbReference type="Proteomes" id="UP000239563">
    <property type="component" value="Chromosome XV"/>
</dbReference>
<evidence type="ECO:0000313" key="2">
    <source>
        <dbReference type="EMBL" id="SJX65035.1"/>
    </source>
</evidence>
<feature type="compositionally biased region" description="Basic and acidic residues" evidence="1">
    <location>
        <begin position="348"/>
        <end position="363"/>
    </location>
</feature>
<dbReference type="AlphaFoldDB" id="A0A2N8UJC9"/>
<proteinExistence type="predicted"/>
<organism evidence="2 3">
    <name type="scientific">Sporisorium reilianum f. sp. reilianum</name>
    <dbReference type="NCBI Taxonomy" id="72559"/>
    <lineage>
        <taxon>Eukaryota</taxon>
        <taxon>Fungi</taxon>
        <taxon>Dikarya</taxon>
        <taxon>Basidiomycota</taxon>
        <taxon>Ustilaginomycotina</taxon>
        <taxon>Ustilaginomycetes</taxon>
        <taxon>Ustilaginales</taxon>
        <taxon>Ustilaginaceae</taxon>
        <taxon>Sporisorium</taxon>
    </lineage>
</organism>
<name>A0A2N8UJC9_9BASI</name>
<sequence>MAFPQLDLLPLAFLNRSSPGAVLSPALTHPFASQMPHRMQPEPDPPGYDTLYNVVIHWRIPAADFDISMFLGRGLNGTTRRMLIRIDTVTHENTAYHLFTLPLRDVYEVLGEVDLKYMTEIEVSVCSDQPQQALQQQQQNEQRVEDGRANHVNDPIQVDYGGMGSAQAVQEEQPQARWALRSPEAVQRWREEVQGLHSRQSQQLPQQQPPGPSNQPPVVSESTWRFLEQVSQHCLRQQQQQRQGAEPHSPATTRFSIFEQDRIGISSTQHQREEHQQPYRVPLKRNLASPDPHEHQPPTARPRHTPVAPLQPQQQRQQGPYLALGAGTKRMAEDDDSVIEVAAWNGKRMRDDAQAGRGDDRRQMPRSWM</sequence>